<gene>
    <name evidence="2" type="ORF">O0S08_49845</name>
</gene>
<dbReference type="Proteomes" id="UP001164459">
    <property type="component" value="Chromosome"/>
</dbReference>
<sequence>MRRSATGAAPGGVVLGWLALVACRPVLYDFYDSAGVPDPATDTVPTTMSSETDSTVTDAPPPSPTETCFDGVVSGTETDVDCGGPACPACEPWQKCAGPWDCVTNLCIDNLCGVPQQCRVAEDCPAEVCRQPLCEKEQCVYAELNGDKCDDGDPCTDGDLCLEGQCTGALRDCSGYGGVCQQGFCNPASGKCAVEFLDGEPCDDGLSCTLGDFCAQGQCLGKQGPVILFDFNDPGLWQFDPPWMIGPALPSACDANGFEDPPEDHSPDGENMLAGAAIGGCLPGDPLPADACLTSPELGLPPEVQPSILMYWSRLSAVKLPLQQPSSARVEVWSGKAWTVVFETLNEPFEEPEWAPHMIDITPLLNPELRVRFCHHHPEPGLPPAAGWSVDDVYIGPPECQPP</sequence>
<evidence type="ECO:0008006" key="4">
    <source>
        <dbReference type="Google" id="ProtNLM"/>
    </source>
</evidence>
<protein>
    <recommendedName>
        <fullName evidence="4">MAM domain-containing protein</fullName>
    </recommendedName>
</protein>
<keyword evidence="3" id="KW-1185">Reference proteome</keyword>
<organism evidence="2 3">
    <name type="scientific">Nannocystis punicea</name>
    <dbReference type="NCBI Taxonomy" id="2995304"/>
    <lineage>
        <taxon>Bacteria</taxon>
        <taxon>Pseudomonadati</taxon>
        <taxon>Myxococcota</taxon>
        <taxon>Polyangia</taxon>
        <taxon>Nannocystales</taxon>
        <taxon>Nannocystaceae</taxon>
        <taxon>Nannocystis</taxon>
    </lineage>
</organism>
<dbReference type="EMBL" id="CP114040">
    <property type="protein sequence ID" value="WAS94289.1"/>
    <property type="molecule type" value="Genomic_DNA"/>
</dbReference>
<feature type="compositionally biased region" description="Polar residues" evidence="1">
    <location>
        <begin position="48"/>
        <end position="57"/>
    </location>
</feature>
<proteinExistence type="predicted"/>
<evidence type="ECO:0000313" key="2">
    <source>
        <dbReference type="EMBL" id="WAS94289.1"/>
    </source>
</evidence>
<name>A0ABY7H4V2_9BACT</name>
<feature type="region of interest" description="Disordered" evidence="1">
    <location>
        <begin position="38"/>
        <end position="64"/>
    </location>
</feature>
<evidence type="ECO:0000313" key="3">
    <source>
        <dbReference type="Proteomes" id="UP001164459"/>
    </source>
</evidence>
<feature type="compositionally biased region" description="Low complexity" evidence="1">
    <location>
        <begin position="38"/>
        <end position="47"/>
    </location>
</feature>
<evidence type="ECO:0000256" key="1">
    <source>
        <dbReference type="SAM" id="MobiDB-lite"/>
    </source>
</evidence>
<reference evidence="2" key="1">
    <citation type="submission" date="2022-11" db="EMBL/GenBank/DDBJ databases">
        <title>Minimal conservation of predation-associated metabolite biosynthetic gene clusters underscores biosynthetic potential of Myxococcota including descriptions for ten novel species: Archangium lansinium sp. nov., Myxococcus landrumus sp. nov., Nannocystis bai.</title>
        <authorList>
            <person name="Ahearne A."/>
            <person name="Stevens C."/>
            <person name="Dowd S."/>
        </authorList>
    </citation>
    <scope>NUCLEOTIDE SEQUENCE</scope>
    <source>
        <strain evidence="2">Fl3</strain>
    </source>
</reference>
<dbReference type="PROSITE" id="PS51257">
    <property type="entry name" value="PROKAR_LIPOPROTEIN"/>
    <property type="match status" value="1"/>
</dbReference>
<dbReference type="RefSeq" id="WP_269036626.1">
    <property type="nucleotide sequence ID" value="NZ_CP114040.1"/>
</dbReference>
<accession>A0ABY7H4V2</accession>